<dbReference type="EMBL" id="NBII01000003">
    <property type="protein sequence ID" value="PAV21280.1"/>
    <property type="molecule type" value="Genomic_DNA"/>
</dbReference>
<dbReference type="GO" id="GO:0022857">
    <property type="term" value="F:transmembrane transporter activity"/>
    <property type="evidence" value="ECO:0007669"/>
    <property type="project" value="InterPro"/>
</dbReference>
<comment type="caution">
    <text evidence="8">The sequence shown here is derived from an EMBL/GenBank/DDBJ whole genome shotgun (WGS) entry which is preliminary data.</text>
</comment>
<gene>
    <name evidence="8" type="ORF">PNOK_0390700</name>
</gene>
<dbReference type="GO" id="GO:0016020">
    <property type="term" value="C:membrane"/>
    <property type="evidence" value="ECO:0007669"/>
    <property type="project" value="UniProtKB-SubCell"/>
</dbReference>
<dbReference type="InterPro" id="IPR020846">
    <property type="entry name" value="MFS_dom"/>
</dbReference>
<feature type="transmembrane region" description="Helical" evidence="6">
    <location>
        <begin position="246"/>
        <end position="265"/>
    </location>
</feature>
<feature type="transmembrane region" description="Helical" evidence="6">
    <location>
        <begin position="149"/>
        <end position="171"/>
    </location>
</feature>
<dbReference type="PANTHER" id="PTHR23504:SF15">
    <property type="entry name" value="MAJOR FACILITATOR SUPERFAMILY (MFS) PROFILE DOMAIN-CONTAINING PROTEIN"/>
    <property type="match status" value="1"/>
</dbReference>
<organism evidence="8 9">
    <name type="scientific">Pyrrhoderma noxium</name>
    <dbReference type="NCBI Taxonomy" id="2282107"/>
    <lineage>
        <taxon>Eukaryota</taxon>
        <taxon>Fungi</taxon>
        <taxon>Dikarya</taxon>
        <taxon>Basidiomycota</taxon>
        <taxon>Agaricomycotina</taxon>
        <taxon>Agaricomycetes</taxon>
        <taxon>Hymenochaetales</taxon>
        <taxon>Hymenochaetaceae</taxon>
        <taxon>Pyrrhoderma</taxon>
    </lineage>
</organism>
<accession>A0A286UNY1</accession>
<feature type="transmembrane region" description="Helical" evidence="6">
    <location>
        <begin position="48"/>
        <end position="74"/>
    </location>
</feature>
<dbReference type="Pfam" id="PF07690">
    <property type="entry name" value="MFS_1"/>
    <property type="match status" value="1"/>
</dbReference>
<comment type="subcellular location">
    <subcellularLocation>
        <location evidence="1">Membrane</location>
        <topology evidence="1">Multi-pass membrane protein</topology>
    </subcellularLocation>
</comment>
<protein>
    <submittedName>
        <fullName evidence="8">MFS general substrate transporter</fullName>
    </submittedName>
</protein>
<dbReference type="AlphaFoldDB" id="A0A286UNY1"/>
<dbReference type="InterPro" id="IPR011701">
    <property type="entry name" value="MFS"/>
</dbReference>
<evidence type="ECO:0000256" key="4">
    <source>
        <dbReference type="ARBA" id="ARBA00022989"/>
    </source>
</evidence>
<dbReference type="Gene3D" id="1.20.1250.20">
    <property type="entry name" value="MFS general substrate transporter like domains"/>
    <property type="match status" value="1"/>
</dbReference>
<evidence type="ECO:0000313" key="9">
    <source>
        <dbReference type="Proteomes" id="UP000217199"/>
    </source>
</evidence>
<evidence type="ECO:0000313" key="8">
    <source>
        <dbReference type="EMBL" id="PAV21280.1"/>
    </source>
</evidence>
<dbReference type="SUPFAM" id="SSF103473">
    <property type="entry name" value="MFS general substrate transporter"/>
    <property type="match status" value="1"/>
</dbReference>
<feature type="domain" description="Major facilitator superfamily (MFS) profile" evidence="7">
    <location>
        <begin position="1"/>
        <end position="403"/>
    </location>
</feature>
<feature type="transmembrane region" description="Helical" evidence="6">
    <location>
        <begin position="378"/>
        <end position="396"/>
    </location>
</feature>
<evidence type="ECO:0000256" key="5">
    <source>
        <dbReference type="ARBA" id="ARBA00023136"/>
    </source>
</evidence>
<keyword evidence="4 6" id="KW-1133">Transmembrane helix</keyword>
<proteinExistence type="predicted"/>
<dbReference type="Proteomes" id="UP000217199">
    <property type="component" value="Unassembled WGS sequence"/>
</dbReference>
<feature type="transmembrane region" description="Helical" evidence="6">
    <location>
        <begin position="212"/>
        <end position="234"/>
    </location>
</feature>
<reference evidence="8 9" key="1">
    <citation type="journal article" date="2017" name="Mol. Ecol.">
        <title>Comparative and population genomic landscape of Phellinus noxius: A hypervariable fungus causing root rot in trees.</title>
        <authorList>
            <person name="Chung C.L."/>
            <person name="Lee T.J."/>
            <person name="Akiba M."/>
            <person name="Lee H.H."/>
            <person name="Kuo T.H."/>
            <person name="Liu D."/>
            <person name="Ke H.M."/>
            <person name="Yokoi T."/>
            <person name="Roa M.B."/>
            <person name="Lu M.J."/>
            <person name="Chang Y.Y."/>
            <person name="Ann P.J."/>
            <person name="Tsai J.N."/>
            <person name="Chen C.Y."/>
            <person name="Tzean S.S."/>
            <person name="Ota Y."/>
            <person name="Hattori T."/>
            <person name="Sahashi N."/>
            <person name="Liou R.F."/>
            <person name="Kikuchi T."/>
            <person name="Tsai I.J."/>
        </authorList>
    </citation>
    <scope>NUCLEOTIDE SEQUENCE [LARGE SCALE GENOMIC DNA]</scope>
    <source>
        <strain evidence="8 9">FFPRI411160</strain>
    </source>
</reference>
<dbReference type="OrthoDB" id="419616at2759"/>
<feature type="transmembrane region" description="Helical" evidence="6">
    <location>
        <begin position="105"/>
        <end position="128"/>
    </location>
</feature>
<sequence>MMEHIGAGGNSSQTGYYSGAVESMFAVAELFTVLSWGRLSDRLGRKPVILTGLTGAMIMTLCFGLSKSFIWAFMTRSLSGALSGNVPVLISSVGDITDETNQAQAYAIFGLAANIAQVAGPAIGGTFANPTITFPGSFGKIKLFSIFPYLLPCLIASSIALAAIFIGFFFFKETVKRETVNTPESSTRPIDTKESAYHIATAPLLFSVLLPFSILSILNTSMIAVFSLFAYTPVHEGGLSRDPEEIGFAIASSGIIGAIIQVIVLPKLQHRYGTLSLYRHTFNKLNVPGDIEDDGYPTPPIGPMVWFFVGLILSLNRLASMSYSLNLILTKNATPSAAVLGTVFAISHLVNCFSRAIGPAFVSSLFALSAEKNVLGGQLVWVVMFSISVLGVWATFKARDGSLEKRLRD</sequence>
<evidence type="ECO:0000256" key="3">
    <source>
        <dbReference type="ARBA" id="ARBA00022692"/>
    </source>
</evidence>
<feature type="transmembrane region" description="Helical" evidence="6">
    <location>
        <begin position="337"/>
        <end position="358"/>
    </location>
</feature>
<evidence type="ECO:0000256" key="6">
    <source>
        <dbReference type="SAM" id="Phobius"/>
    </source>
</evidence>
<keyword evidence="3 6" id="KW-0812">Transmembrane</keyword>
<dbReference type="PANTHER" id="PTHR23504">
    <property type="entry name" value="MAJOR FACILITATOR SUPERFAMILY DOMAIN-CONTAINING PROTEIN 10"/>
    <property type="match status" value="1"/>
</dbReference>
<dbReference type="InParanoid" id="A0A286UNY1"/>
<keyword evidence="9" id="KW-1185">Reference proteome</keyword>
<name>A0A286UNY1_9AGAM</name>
<evidence type="ECO:0000256" key="2">
    <source>
        <dbReference type="ARBA" id="ARBA00022448"/>
    </source>
</evidence>
<dbReference type="PROSITE" id="PS50850">
    <property type="entry name" value="MFS"/>
    <property type="match status" value="1"/>
</dbReference>
<keyword evidence="2" id="KW-0813">Transport</keyword>
<evidence type="ECO:0000259" key="7">
    <source>
        <dbReference type="PROSITE" id="PS50850"/>
    </source>
</evidence>
<keyword evidence="5 6" id="KW-0472">Membrane</keyword>
<dbReference type="InterPro" id="IPR036259">
    <property type="entry name" value="MFS_trans_sf"/>
</dbReference>
<evidence type="ECO:0000256" key="1">
    <source>
        <dbReference type="ARBA" id="ARBA00004141"/>
    </source>
</evidence>